<dbReference type="Gene3D" id="3.40.630.30">
    <property type="match status" value="1"/>
</dbReference>
<keyword evidence="3" id="KW-1185">Reference proteome</keyword>
<dbReference type="SUPFAM" id="SSF55729">
    <property type="entry name" value="Acyl-CoA N-acyltransferases (Nat)"/>
    <property type="match status" value="1"/>
</dbReference>
<name>A0A974SKJ2_9HYPH</name>
<gene>
    <name evidence="2" type="ORF">EZH22_08370</name>
</gene>
<accession>A0A974SKJ2</accession>
<dbReference type="GO" id="GO:0016747">
    <property type="term" value="F:acyltransferase activity, transferring groups other than amino-acyl groups"/>
    <property type="evidence" value="ECO:0007669"/>
    <property type="project" value="InterPro"/>
</dbReference>
<proteinExistence type="predicted"/>
<dbReference type="KEGG" id="xdi:EZH22_08370"/>
<dbReference type="PANTHER" id="PTHR43072:SF8">
    <property type="entry name" value="ACYLTRANSFERASE FABY-RELATED"/>
    <property type="match status" value="1"/>
</dbReference>
<sequence>MPIRPATPADLPAIAAIYDEAVRTGTASFELTPPGVAEMARRHAAIVEAGYPYLVMEEAGTVPGYAYASAFRPRIAYHHTVENSIYVAPAAQGRGIGRALLEALIADCEARGFRQMVAVIGDSANQGSIGLHRVCGFHHVGVLADTGLKFGRWIDTVLMQRPLGPGADGVPEEADLSFSG</sequence>
<dbReference type="Proteomes" id="UP000596427">
    <property type="component" value="Chromosome"/>
</dbReference>
<dbReference type="PROSITE" id="PS51186">
    <property type="entry name" value="GNAT"/>
    <property type="match status" value="1"/>
</dbReference>
<reference evidence="2 3" key="1">
    <citation type="submission" date="2020-10" db="EMBL/GenBank/DDBJ databases">
        <title>Degradation of 1,4-Dioxane by Xanthobacter sp. YN2, via a Novel Group-2 Soluble Di-Iron Monooxygenase.</title>
        <authorList>
            <person name="Ma F."/>
            <person name="Wang Y."/>
            <person name="Yang J."/>
            <person name="Guo H."/>
            <person name="Su D."/>
            <person name="Yu L."/>
        </authorList>
    </citation>
    <scope>NUCLEOTIDE SEQUENCE [LARGE SCALE GENOMIC DNA]</scope>
    <source>
        <strain evidence="2 3">YN2</strain>
    </source>
</reference>
<feature type="domain" description="N-acetyltransferase" evidence="1">
    <location>
        <begin position="1"/>
        <end position="164"/>
    </location>
</feature>
<evidence type="ECO:0000313" key="3">
    <source>
        <dbReference type="Proteomes" id="UP000596427"/>
    </source>
</evidence>
<evidence type="ECO:0000313" key="2">
    <source>
        <dbReference type="EMBL" id="QRG08304.1"/>
    </source>
</evidence>
<dbReference type="CDD" id="cd04301">
    <property type="entry name" value="NAT_SF"/>
    <property type="match status" value="1"/>
</dbReference>
<dbReference type="InterPro" id="IPR016181">
    <property type="entry name" value="Acyl_CoA_acyltransferase"/>
</dbReference>
<dbReference type="RefSeq" id="WP_203195218.1">
    <property type="nucleotide sequence ID" value="NZ_CP063362.1"/>
</dbReference>
<protein>
    <submittedName>
        <fullName evidence="2">N-acetyltransferase</fullName>
    </submittedName>
</protein>
<dbReference type="AlphaFoldDB" id="A0A974SKJ2"/>
<dbReference type="InterPro" id="IPR000182">
    <property type="entry name" value="GNAT_dom"/>
</dbReference>
<organism evidence="2 3">
    <name type="scientific">Xanthobacter dioxanivorans</name>
    <dbReference type="NCBI Taxonomy" id="2528964"/>
    <lineage>
        <taxon>Bacteria</taxon>
        <taxon>Pseudomonadati</taxon>
        <taxon>Pseudomonadota</taxon>
        <taxon>Alphaproteobacteria</taxon>
        <taxon>Hyphomicrobiales</taxon>
        <taxon>Xanthobacteraceae</taxon>
        <taxon>Xanthobacter</taxon>
    </lineage>
</organism>
<dbReference type="Pfam" id="PF00583">
    <property type="entry name" value="Acetyltransf_1"/>
    <property type="match status" value="1"/>
</dbReference>
<evidence type="ECO:0000259" key="1">
    <source>
        <dbReference type="PROSITE" id="PS51186"/>
    </source>
</evidence>
<dbReference type="PANTHER" id="PTHR43072">
    <property type="entry name" value="N-ACETYLTRANSFERASE"/>
    <property type="match status" value="1"/>
</dbReference>
<dbReference type="EMBL" id="CP063362">
    <property type="protein sequence ID" value="QRG08304.1"/>
    <property type="molecule type" value="Genomic_DNA"/>
</dbReference>